<organism evidence="1 2">
    <name type="scientific">Fusarium austroafricanum</name>
    <dbReference type="NCBI Taxonomy" id="2364996"/>
    <lineage>
        <taxon>Eukaryota</taxon>
        <taxon>Fungi</taxon>
        <taxon>Dikarya</taxon>
        <taxon>Ascomycota</taxon>
        <taxon>Pezizomycotina</taxon>
        <taxon>Sordariomycetes</taxon>
        <taxon>Hypocreomycetidae</taxon>
        <taxon>Hypocreales</taxon>
        <taxon>Nectriaceae</taxon>
        <taxon>Fusarium</taxon>
        <taxon>Fusarium concolor species complex</taxon>
    </lineage>
</organism>
<accession>A0A8H4PBL3</accession>
<name>A0A8H4PBL3_9HYPO</name>
<evidence type="ECO:0000313" key="2">
    <source>
        <dbReference type="Proteomes" id="UP000605986"/>
    </source>
</evidence>
<dbReference type="AlphaFoldDB" id="A0A8H4PBL3"/>
<sequence length="143" mass="16454">MSGIKECFQDQRCGHWDFTQDVFGRRRNTAPSELKTSKLYMKLPWPRFEPAESLTNQNEILPNTLKMSVVSQSENGLADQIWVIKGTQQTQKIMVEGCSCRLDIIKPHGRGDVGVHLLRRASQKGAFPDVIERKEENKRLEIR</sequence>
<reference evidence="1" key="1">
    <citation type="submission" date="2020-01" db="EMBL/GenBank/DDBJ databases">
        <title>Identification and distribution of gene clusters putatively required for synthesis of sphingolipid metabolism inhibitors in phylogenetically diverse species of the filamentous fungus Fusarium.</title>
        <authorList>
            <person name="Kim H.-S."/>
            <person name="Busman M."/>
            <person name="Brown D.W."/>
            <person name="Divon H."/>
            <person name="Uhlig S."/>
            <person name="Proctor R.H."/>
        </authorList>
    </citation>
    <scope>NUCLEOTIDE SEQUENCE</scope>
    <source>
        <strain evidence="1">NRRL 53441</strain>
    </source>
</reference>
<gene>
    <name evidence="1" type="ORF">F53441_2717</name>
</gene>
<dbReference type="OrthoDB" id="2562973at2759"/>
<evidence type="ECO:0000313" key="1">
    <source>
        <dbReference type="EMBL" id="KAF4454847.1"/>
    </source>
</evidence>
<proteinExistence type="predicted"/>
<comment type="caution">
    <text evidence="1">The sequence shown here is derived from an EMBL/GenBank/DDBJ whole genome shotgun (WGS) entry which is preliminary data.</text>
</comment>
<dbReference type="Proteomes" id="UP000605986">
    <property type="component" value="Unassembled WGS sequence"/>
</dbReference>
<dbReference type="EMBL" id="JAADJG010000115">
    <property type="protein sequence ID" value="KAF4454847.1"/>
    <property type="molecule type" value="Genomic_DNA"/>
</dbReference>
<protein>
    <submittedName>
        <fullName evidence="1">Uncharacterized protein</fullName>
    </submittedName>
</protein>
<keyword evidence="2" id="KW-1185">Reference proteome</keyword>